<keyword evidence="3" id="KW-1185">Reference proteome</keyword>
<dbReference type="Proteomes" id="UP000799753">
    <property type="component" value="Unassembled WGS sequence"/>
</dbReference>
<accession>A0A6A6S3V9</accession>
<protein>
    <submittedName>
        <fullName evidence="2">Uncharacterized protein</fullName>
    </submittedName>
</protein>
<evidence type="ECO:0000313" key="2">
    <source>
        <dbReference type="EMBL" id="KAF2641811.1"/>
    </source>
</evidence>
<organism evidence="2 3">
    <name type="scientific">Massarina eburnea CBS 473.64</name>
    <dbReference type="NCBI Taxonomy" id="1395130"/>
    <lineage>
        <taxon>Eukaryota</taxon>
        <taxon>Fungi</taxon>
        <taxon>Dikarya</taxon>
        <taxon>Ascomycota</taxon>
        <taxon>Pezizomycotina</taxon>
        <taxon>Dothideomycetes</taxon>
        <taxon>Pleosporomycetidae</taxon>
        <taxon>Pleosporales</taxon>
        <taxon>Massarineae</taxon>
        <taxon>Massarinaceae</taxon>
        <taxon>Massarina</taxon>
    </lineage>
</organism>
<reference evidence="2" key="1">
    <citation type="journal article" date="2020" name="Stud. Mycol.">
        <title>101 Dothideomycetes genomes: a test case for predicting lifestyles and emergence of pathogens.</title>
        <authorList>
            <person name="Haridas S."/>
            <person name="Albert R."/>
            <person name="Binder M."/>
            <person name="Bloem J."/>
            <person name="Labutti K."/>
            <person name="Salamov A."/>
            <person name="Andreopoulos B."/>
            <person name="Baker S."/>
            <person name="Barry K."/>
            <person name="Bills G."/>
            <person name="Bluhm B."/>
            <person name="Cannon C."/>
            <person name="Castanera R."/>
            <person name="Culley D."/>
            <person name="Daum C."/>
            <person name="Ezra D."/>
            <person name="Gonzalez J."/>
            <person name="Henrissat B."/>
            <person name="Kuo A."/>
            <person name="Liang C."/>
            <person name="Lipzen A."/>
            <person name="Lutzoni F."/>
            <person name="Magnuson J."/>
            <person name="Mondo S."/>
            <person name="Nolan M."/>
            <person name="Ohm R."/>
            <person name="Pangilinan J."/>
            <person name="Park H.-J."/>
            <person name="Ramirez L."/>
            <person name="Alfaro M."/>
            <person name="Sun H."/>
            <person name="Tritt A."/>
            <person name="Yoshinaga Y."/>
            <person name="Zwiers L.-H."/>
            <person name="Turgeon B."/>
            <person name="Goodwin S."/>
            <person name="Spatafora J."/>
            <person name="Crous P."/>
            <person name="Grigoriev I."/>
        </authorList>
    </citation>
    <scope>NUCLEOTIDE SEQUENCE</scope>
    <source>
        <strain evidence="2">CBS 473.64</strain>
    </source>
</reference>
<feature type="transmembrane region" description="Helical" evidence="1">
    <location>
        <begin position="15"/>
        <end position="35"/>
    </location>
</feature>
<name>A0A6A6S3V9_9PLEO</name>
<dbReference type="EMBL" id="MU006782">
    <property type="protein sequence ID" value="KAF2641811.1"/>
    <property type="molecule type" value="Genomic_DNA"/>
</dbReference>
<proteinExistence type="predicted"/>
<keyword evidence="1" id="KW-0472">Membrane</keyword>
<evidence type="ECO:0000256" key="1">
    <source>
        <dbReference type="SAM" id="Phobius"/>
    </source>
</evidence>
<gene>
    <name evidence="2" type="ORF">P280DRAFT_548449</name>
</gene>
<keyword evidence="1" id="KW-0812">Transmembrane</keyword>
<evidence type="ECO:0000313" key="3">
    <source>
        <dbReference type="Proteomes" id="UP000799753"/>
    </source>
</evidence>
<keyword evidence="1" id="KW-1133">Transmembrane helix</keyword>
<dbReference type="AlphaFoldDB" id="A0A6A6S3V9"/>
<sequence>MAFDNTVPLAHRLPFWLLIIFYSILVFSFAVFYLFDTLSTDLYNYWQLSQYNRRRNGVTVAELRDGWQSVMV</sequence>